<organism evidence="7 8">
    <name type="scientific">Exophiala xenobiotica</name>
    <dbReference type="NCBI Taxonomy" id="348802"/>
    <lineage>
        <taxon>Eukaryota</taxon>
        <taxon>Fungi</taxon>
        <taxon>Dikarya</taxon>
        <taxon>Ascomycota</taxon>
        <taxon>Pezizomycotina</taxon>
        <taxon>Eurotiomycetes</taxon>
        <taxon>Chaetothyriomycetidae</taxon>
        <taxon>Chaetothyriales</taxon>
        <taxon>Herpotrichiellaceae</taxon>
        <taxon>Exophiala</taxon>
    </lineage>
</organism>
<protein>
    <recommendedName>
        <fullName evidence="6">FAD-binding domain-containing protein</fullName>
    </recommendedName>
</protein>
<name>A0A0D2DAI3_9EURO</name>
<dbReference type="PANTHER" id="PTHR13789">
    <property type="entry name" value="MONOOXYGENASE"/>
    <property type="match status" value="1"/>
</dbReference>
<evidence type="ECO:0000313" key="7">
    <source>
        <dbReference type="EMBL" id="KIW59337.1"/>
    </source>
</evidence>
<dbReference type="AlphaFoldDB" id="A0A0D2DAI3"/>
<dbReference type="GO" id="GO:0004497">
    <property type="term" value="F:monooxygenase activity"/>
    <property type="evidence" value="ECO:0007669"/>
    <property type="project" value="UniProtKB-KW"/>
</dbReference>
<dbReference type="GO" id="GO:0071949">
    <property type="term" value="F:FAD binding"/>
    <property type="evidence" value="ECO:0007669"/>
    <property type="project" value="InterPro"/>
</dbReference>
<dbReference type="HOGENOM" id="CLU_009665_19_0_1"/>
<accession>A0A0D2DAI3</accession>
<dbReference type="InterPro" id="IPR050493">
    <property type="entry name" value="FAD-dep_Monooxygenase_BioMet"/>
</dbReference>
<evidence type="ECO:0000256" key="2">
    <source>
        <dbReference type="ARBA" id="ARBA00022630"/>
    </source>
</evidence>
<evidence type="ECO:0000256" key="4">
    <source>
        <dbReference type="ARBA" id="ARBA00023002"/>
    </source>
</evidence>
<dbReference type="OrthoDB" id="9993796at2759"/>
<evidence type="ECO:0000256" key="1">
    <source>
        <dbReference type="ARBA" id="ARBA00007992"/>
    </source>
</evidence>
<dbReference type="EMBL" id="KN847318">
    <property type="protein sequence ID" value="KIW59337.1"/>
    <property type="molecule type" value="Genomic_DNA"/>
</dbReference>
<keyword evidence="3" id="KW-0274">FAD</keyword>
<gene>
    <name evidence="7" type="ORF">PV05_03791</name>
</gene>
<sequence>MDSDLSTRALLKLLADLAVHLSMSSSSAQLEVGIVGAGIAGLSAAIALSRAGHAVELYEKSRFRNETGAAIVIGPNGTRVLSRWGFDFDEAGALDYSQMRRIRADTLEVDSEEYFTDIKQKYGDRWLLFHRADLHMGLKKLVEGQEPQPKINLGTAVRDVDVDGGIITLASGEQVKKDLVIIADGAHSELISKIIGRPCPVTKSPMSMYRFLQPFDKVLAHPEAGQFYKGQPSGFTTFYKTEVGRPGLLINTYPCRSGELLYVALVHPTKSGEKELDGWDSPADYQDVISDAKAFHPAVQAICEEATEVKVYTQMWRDPIERFSRGKAVLIGDAGHLMLATHGQGASMALEDALALETLFKSIASKSDVEARVQLVDELRRPRVSAVQTMSNKMMGPPDRMISEVKRYYDGPIPGHQAKTFSKEYNDFFFLYDIEEEARKMLSA</sequence>
<feature type="domain" description="FAD-binding" evidence="6">
    <location>
        <begin position="30"/>
        <end position="386"/>
    </location>
</feature>
<keyword evidence="8" id="KW-1185">Reference proteome</keyword>
<dbReference type="PANTHER" id="PTHR13789:SF215">
    <property type="entry name" value="FAD-BINDING DOMAIN-CONTAINING PROTEIN-RELATED"/>
    <property type="match status" value="1"/>
</dbReference>
<keyword evidence="4" id="KW-0560">Oxidoreductase</keyword>
<evidence type="ECO:0000313" key="8">
    <source>
        <dbReference type="Proteomes" id="UP000054342"/>
    </source>
</evidence>
<dbReference type="Gene3D" id="3.50.50.60">
    <property type="entry name" value="FAD/NAD(P)-binding domain"/>
    <property type="match status" value="1"/>
</dbReference>
<dbReference type="InterPro" id="IPR036188">
    <property type="entry name" value="FAD/NAD-bd_sf"/>
</dbReference>
<dbReference type="PRINTS" id="PR00420">
    <property type="entry name" value="RNGMNOXGNASE"/>
</dbReference>
<keyword evidence="5" id="KW-0503">Monooxygenase</keyword>
<dbReference type="InterPro" id="IPR002938">
    <property type="entry name" value="FAD-bd"/>
</dbReference>
<evidence type="ECO:0000256" key="3">
    <source>
        <dbReference type="ARBA" id="ARBA00022827"/>
    </source>
</evidence>
<dbReference type="SUPFAM" id="SSF54373">
    <property type="entry name" value="FAD-linked reductases, C-terminal domain"/>
    <property type="match status" value="1"/>
</dbReference>
<reference evidence="7 8" key="1">
    <citation type="submission" date="2015-01" db="EMBL/GenBank/DDBJ databases">
        <title>The Genome Sequence of Exophiala xenobiotica CBS118157.</title>
        <authorList>
            <consortium name="The Broad Institute Genomics Platform"/>
            <person name="Cuomo C."/>
            <person name="de Hoog S."/>
            <person name="Gorbushina A."/>
            <person name="Stielow B."/>
            <person name="Teixiera M."/>
            <person name="Abouelleil A."/>
            <person name="Chapman S.B."/>
            <person name="Priest M."/>
            <person name="Young S.K."/>
            <person name="Wortman J."/>
            <person name="Nusbaum C."/>
            <person name="Birren B."/>
        </authorList>
    </citation>
    <scope>NUCLEOTIDE SEQUENCE [LARGE SCALE GENOMIC DNA]</scope>
    <source>
        <strain evidence="7 8">CBS 118157</strain>
    </source>
</reference>
<dbReference type="STRING" id="348802.A0A0D2DAI3"/>
<evidence type="ECO:0000259" key="6">
    <source>
        <dbReference type="Pfam" id="PF01494"/>
    </source>
</evidence>
<dbReference type="RefSeq" id="XP_013319921.1">
    <property type="nucleotide sequence ID" value="XM_013464467.1"/>
</dbReference>
<dbReference type="GeneID" id="25325699"/>
<proteinExistence type="inferred from homology"/>
<evidence type="ECO:0000256" key="5">
    <source>
        <dbReference type="ARBA" id="ARBA00023033"/>
    </source>
</evidence>
<dbReference type="Proteomes" id="UP000054342">
    <property type="component" value="Unassembled WGS sequence"/>
</dbReference>
<comment type="similarity">
    <text evidence="1">Belongs to the paxM FAD-dependent monooxygenase family.</text>
</comment>
<dbReference type="SUPFAM" id="SSF51905">
    <property type="entry name" value="FAD/NAD(P)-binding domain"/>
    <property type="match status" value="1"/>
</dbReference>
<dbReference type="Pfam" id="PF01494">
    <property type="entry name" value="FAD_binding_3"/>
    <property type="match status" value="1"/>
</dbReference>
<keyword evidence="2" id="KW-0285">Flavoprotein</keyword>